<name>A0ABS5V4Z3_9GAMM</name>
<evidence type="ECO:0000313" key="3">
    <source>
        <dbReference type="Proteomes" id="UP001195903"/>
    </source>
</evidence>
<dbReference type="RefSeq" id="WP_214507733.1">
    <property type="nucleotide sequence ID" value="NZ_JAHEPS010000005.1"/>
</dbReference>
<evidence type="ECO:0000259" key="1">
    <source>
        <dbReference type="Pfam" id="PF05170"/>
    </source>
</evidence>
<reference evidence="2 3" key="1">
    <citation type="submission" date="2021-05" db="EMBL/GenBank/DDBJ databases">
        <title>Shewanella sp. JM162201.</title>
        <authorList>
            <person name="Xu S."/>
            <person name="Li A."/>
        </authorList>
    </citation>
    <scope>NUCLEOTIDE SEQUENCE [LARGE SCALE GENOMIC DNA]</scope>
    <source>
        <strain evidence="2 3">JM162201</strain>
    </source>
</reference>
<proteinExistence type="predicted"/>
<dbReference type="EMBL" id="JAHEPS010000005">
    <property type="protein sequence ID" value="MBT1445536.1"/>
    <property type="molecule type" value="Genomic_DNA"/>
</dbReference>
<comment type="caution">
    <text evidence="2">The sequence shown here is derived from an EMBL/GenBank/DDBJ whole genome shotgun (WGS) entry which is preliminary data.</text>
</comment>
<dbReference type="PANTHER" id="PTHR30441:SF4">
    <property type="entry name" value="PROTEIN ASMA"/>
    <property type="match status" value="1"/>
</dbReference>
<dbReference type="InterPro" id="IPR052894">
    <property type="entry name" value="AsmA-related"/>
</dbReference>
<accession>A0ABS5V4Z3</accession>
<dbReference type="Proteomes" id="UP001195903">
    <property type="component" value="Unassembled WGS sequence"/>
</dbReference>
<evidence type="ECO:0000313" key="2">
    <source>
        <dbReference type="EMBL" id="MBT1445536.1"/>
    </source>
</evidence>
<sequence length="608" mass="63488">MKLIKWLVIAILLLVAVPALYLTLFFSADDLKPLLVEKVKTQTGRELVISEPLAWQFFPSVGIKLGGVSLSNPDGFTEKTMASVKVAVAEVKLMPLLSRDIQIDELRLEGASLNLVTTKQGKSSFDGLTGNGKEAGQESGGAPALSGFSIGGIIIRDTAINLIDEGKGSKQSLVLESLTLDAFTPGKASELEFAFRAQSADMSLSGKGDTQLLVSSALDAVSLDGLSLDVTAKGEALPKGELALALAGSAKVALESKTAQLVLEKLNLAELGAKGELSVDYGRKVPFIDAKLALGATDVAALLGESEPADANAKAKANANAGSEGAASAKEPDLSALKAVDAKLDLSIESVKVAGLTTTDWQVAADLNGGVLKVSKLAASLYGGKLDASASLDGRQRPVHYSFNKQLLGVQIRPLLMALAEVDMLEGLATFSVQGKGVGLLPERLKKELSGNGRFEITDGALHGVNVAQMIRSAQAKLKGDMSSAAPQEQKTDFSALTGTLVIGGGKVHNPDLLMLSPLLRISGRGDAYLLDETLDYRLATKVVGSLEGQGGSSALSGVEIPLIINGGFTEPKFALDTEALMKGQLKQETDKLKDKLKDSLFNKLGGN</sequence>
<organism evidence="2 3">
    <name type="scientific">Shewanella jiangmenensis</name>
    <dbReference type="NCBI Taxonomy" id="2837387"/>
    <lineage>
        <taxon>Bacteria</taxon>
        <taxon>Pseudomonadati</taxon>
        <taxon>Pseudomonadota</taxon>
        <taxon>Gammaproteobacteria</taxon>
        <taxon>Alteromonadales</taxon>
        <taxon>Shewanellaceae</taxon>
        <taxon>Shewanella</taxon>
    </lineage>
</organism>
<feature type="domain" description="AsmA" evidence="1">
    <location>
        <begin position="169"/>
        <end position="512"/>
    </location>
</feature>
<protein>
    <submittedName>
        <fullName evidence="2">AsmA family protein</fullName>
    </submittedName>
</protein>
<dbReference type="Pfam" id="PF05170">
    <property type="entry name" value="AsmA"/>
    <property type="match status" value="1"/>
</dbReference>
<gene>
    <name evidence="2" type="ORF">KJI95_13520</name>
</gene>
<dbReference type="PANTHER" id="PTHR30441">
    <property type="entry name" value="DUF748 DOMAIN-CONTAINING PROTEIN"/>
    <property type="match status" value="1"/>
</dbReference>
<dbReference type="InterPro" id="IPR007844">
    <property type="entry name" value="AsmA"/>
</dbReference>
<keyword evidence="3" id="KW-1185">Reference proteome</keyword>